<dbReference type="EMBL" id="WIXE01000641">
    <property type="protein sequence ID" value="KAK5986423.1"/>
    <property type="molecule type" value="Genomic_DNA"/>
</dbReference>
<dbReference type="Gene3D" id="3.40.20.10">
    <property type="entry name" value="Severin"/>
    <property type="match status" value="1"/>
</dbReference>
<dbReference type="PANTHER" id="PTHR11141:SF0">
    <property type="entry name" value="PROTEIN TRANSPORT PROTEIN SEC23"/>
    <property type="match status" value="1"/>
</dbReference>
<dbReference type="PANTHER" id="PTHR11141">
    <property type="entry name" value="PROTEIN TRANSPORT PROTEIN SEC23"/>
    <property type="match status" value="1"/>
</dbReference>
<dbReference type="GO" id="GO:0046872">
    <property type="term" value="F:metal ion binding"/>
    <property type="evidence" value="ECO:0007669"/>
    <property type="project" value="UniProtKB-KW"/>
</dbReference>
<dbReference type="GO" id="GO:0015031">
    <property type="term" value="P:protein transport"/>
    <property type="evidence" value="ECO:0007669"/>
    <property type="project" value="UniProtKB-KW"/>
</dbReference>
<name>A0AAN8GF67_TRICO</name>
<keyword evidence="1" id="KW-0968">Cytoplasmic vesicle</keyword>
<keyword evidence="1" id="KW-0963">Cytoplasm</keyword>
<dbReference type="AlphaFoldDB" id="A0AAN8GF67"/>
<keyword evidence="3" id="KW-1185">Reference proteome</keyword>
<accession>A0AAN8GF67</accession>
<organism evidence="2 3">
    <name type="scientific">Trichostrongylus colubriformis</name>
    <name type="common">Black scour worm</name>
    <dbReference type="NCBI Taxonomy" id="6319"/>
    <lineage>
        <taxon>Eukaryota</taxon>
        <taxon>Metazoa</taxon>
        <taxon>Ecdysozoa</taxon>
        <taxon>Nematoda</taxon>
        <taxon>Chromadorea</taxon>
        <taxon>Rhabditida</taxon>
        <taxon>Rhabditina</taxon>
        <taxon>Rhabditomorpha</taxon>
        <taxon>Strongyloidea</taxon>
        <taxon>Trichostrongylidae</taxon>
        <taxon>Trichostrongylus</taxon>
    </lineage>
</organism>
<dbReference type="GO" id="GO:0070971">
    <property type="term" value="C:endoplasmic reticulum exit site"/>
    <property type="evidence" value="ECO:0007669"/>
    <property type="project" value="TreeGrafter"/>
</dbReference>
<dbReference type="Proteomes" id="UP001331761">
    <property type="component" value="Unassembled WGS sequence"/>
</dbReference>
<proteinExistence type="inferred from homology"/>
<keyword evidence="1" id="KW-0931">ER-Golgi transport</keyword>
<comment type="caution">
    <text evidence="2">The sequence shown here is derived from an EMBL/GenBank/DDBJ whole genome shotgun (WGS) entry which is preliminary data.</text>
</comment>
<dbReference type="SUPFAM" id="SSF82754">
    <property type="entry name" value="C-terminal, gelsolin-like domain of Sec23/24"/>
    <property type="match status" value="1"/>
</dbReference>
<keyword evidence="1" id="KW-0479">Metal-binding</keyword>
<keyword evidence="1" id="KW-0862">Zinc</keyword>
<comment type="function">
    <text evidence="1">Component of the coat protein complex II (COPII) which promotes the formation of transport vesicles from the endoplasmic reticulum (ER). The coat has two main functions, the physical deformation of the endoplasmic reticulum membrane into vesicles and the selection of cargo molecules.</text>
</comment>
<dbReference type="GO" id="GO:0005096">
    <property type="term" value="F:GTPase activator activity"/>
    <property type="evidence" value="ECO:0007669"/>
    <property type="project" value="TreeGrafter"/>
</dbReference>
<dbReference type="InterPro" id="IPR036180">
    <property type="entry name" value="Gelsolin-like_dom_sf"/>
</dbReference>
<keyword evidence="1" id="KW-0813">Transport</keyword>
<dbReference type="GO" id="GO:0005789">
    <property type="term" value="C:endoplasmic reticulum membrane"/>
    <property type="evidence" value="ECO:0007669"/>
    <property type="project" value="UniProtKB-SubCell"/>
</dbReference>
<dbReference type="InterPro" id="IPR029006">
    <property type="entry name" value="ADF-H/Gelsolin-like_dom_sf"/>
</dbReference>
<evidence type="ECO:0000256" key="1">
    <source>
        <dbReference type="RuleBase" id="RU365030"/>
    </source>
</evidence>
<protein>
    <recommendedName>
        <fullName evidence="1">Protein transport protein SEC23</fullName>
    </recommendedName>
</protein>
<sequence>MDDYIHVLIYHGQVSTPLWVSLQMSFFHSWPHLSRGRRVLIQGNHCGTEKMNYHEDPQYVTFTQLLEAPVGDATAILQERWPMPRYIVTEYEGSQV</sequence>
<keyword evidence="1" id="KW-0472">Membrane</keyword>
<reference evidence="2 3" key="1">
    <citation type="submission" date="2019-10" db="EMBL/GenBank/DDBJ databases">
        <title>Assembly and Annotation for the nematode Trichostrongylus colubriformis.</title>
        <authorList>
            <person name="Martin J."/>
        </authorList>
    </citation>
    <scope>NUCLEOTIDE SEQUENCE [LARGE SCALE GENOMIC DNA]</scope>
    <source>
        <strain evidence="2">G859</strain>
        <tissue evidence="2">Whole worm</tissue>
    </source>
</reference>
<dbReference type="GO" id="GO:0090110">
    <property type="term" value="P:COPII-coated vesicle cargo loading"/>
    <property type="evidence" value="ECO:0007669"/>
    <property type="project" value="TreeGrafter"/>
</dbReference>
<dbReference type="GO" id="GO:0030127">
    <property type="term" value="C:COPII vesicle coat"/>
    <property type="evidence" value="ECO:0007669"/>
    <property type="project" value="TreeGrafter"/>
</dbReference>
<keyword evidence="1" id="KW-0653">Protein transport</keyword>
<comment type="similarity">
    <text evidence="1">Belongs to the SEC23/SEC24 family. SEC23 subfamily.</text>
</comment>
<evidence type="ECO:0000313" key="2">
    <source>
        <dbReference type="EMBL" id="KAK5986423.1"/>
    </source>
</evidence>
<keyword evidence="1" id="KW-0256">Endoplasmic reticulum</keyword>
<evidence type="ECO:0000313" key="3">
    <source>
        <dbReference type="Proteomes" id="UP001331761"/>
    </source>
</evidence>
<feature type="non-terminal residue" evidence="2">
    <location>
        <position position="96"/>
    </location>
</feature>
<gene>
    <name evidence="2" type="ORF">GCK32_008075</name>
</gene>
<dbReference type="InterPro" id="IPR037364">
    <property type="entry name" value="Sec23"/>
</dbReference>
<comment type="subcellular location">
    <subcellularLocation>
        <location evidence="1">Cytoplasmic vesicle</location>
        <location evidence="1">COPII-coated vesicle membrane</location>
        <topology evidence="1">Peripheral membrane protein</topology>
        <orientation evidence="1">Cytoplasmic side</orientation>
    </subcellularLocation>
    <subcellularLocation>
        <location evidence="1">Endoplasmic reticulum membrane</location>
        <topology evidence="1">Peripheral membrane protein</topology>
        <orientation evidence="1">Cytoplasmic side</orientation>
    </subcellularLocation>
</comment>